<proteinExistence type="predicted"/>
<accession>A0A8X6HLJ3</accession>
<name>A0A8X6HLJ3_TRICU</name>
<evidence type="ECO:0000313" key="1">
    <source>
        <dbReference type="EMBL" id="GFQ76832.1"/>
    </source>
</evidence>
<reference evidence="1" key="1">
    <citation type="submission" date="2020-07" db="EMBL/GenBank/DDBJ databases">
        <title>Multicomponent nature underlies the extraordinary mechanical properties of spider dragline silk.</title>
        <authorList>
            <person name="Kono N."/>
            <person name="Nakamura H."/>
            <person name="Mori M."/>
            <person name="Yoshida Y."/>
            <person name="Ohtoshi R."/>
            <person name="Malay A.D."/>
            <person name="Moran D.A.P."/>
            <person name="Tomita M."/>
            <person name="Numata K."/>
            <person name="Arakawa K."/>
        </authorList>
    </citation>
    <scope>NUCLEOTIDE SEQUENCE</scope>
</reference>
<dbReference type="Proteomes" id="UP000887116">
    <property type="component" value="Unassembled WGS sequence"/>
</dbReference>
<comment type="caution">
    <text evidence="1">The sequence shown here is derived from an EMBL/GenBank/DDBJ whole genome shotgun (WGS) entry which is preliminary data.</text>
</comment>
<evidence type="ECO:0000313" key="2">
    <source>
        <dbReference type="Proteomes" id="UP000887116"/>
    </source>
</evidence>
<keyword evidence="2" id="KW-1185">Reference proteome</keyword>
<protein>
    <submittedName>
        <fullName evidence="1">Uncharacterized protein</fullName>
    </submittedName>
</protein>
<organism evidence="1 2">
    <name type="scientific">Trichonephila clavata</name>
    <name type="common">Joro spider</name>
    <name type="synonym">Nephila clavata</name>
    <dbReference type="NCBI Taxonomy" id="2740835"/>
    <lineage>
        <taxon>Eukaryota</taxon>
        <taxon>Metazoa</taxon>
        <taxon>Ecdysozoa</taxon>
        <taxon>Arthropoda</taxon>
        <taxon>Chelicerata</taxon>
        <taxon>Arachnida</taxon>
        <taxon>Araneae</taxon>
        <taxon>Araneomorphae</taxon>
        <taxon>Entelegynae</taxon>
        <taxon>Araneoidea</taxon>
        <taxon>Nephilidae</taxon>
        <taxon>Trichonephila</taxon>
    </lineage>
</organism>
<gene>
    <name evidence="1" type="ORF">TNCT_372081</name>
</gene>
<dbReference type="AlphaFoldDB" id="A0A8X6HLJ3"/>
<sequence>MQTTPGFSNSPACPGENNRVQASVFDNFGFIIIYTGCSSFVGGVQEHHNCENSITIDIKHNSTHAIITASHPVSAKVRGLSPEMLKSA</sequence>
<dbReference type="EMBL" id="BMAO01031655">
    <property type="protein sequence ID" value="GFQ76832.1"/>
    <property type="molecule type" value="Genomic_DNA"/>
</dbReference>